<dbReference type="PANTHER" id="PTHR33772:SF2">
    <property type="entry name" value="RIKEN CDNA 4930579F01 GENE"/>
    <property type="match status" value="1"/>
</dbReference>
<feature type="compositionally biased region" description="Polar residues" evidence="1">
    <location>
        <begin position="260"/>
        <end position="272"/>
    </location>
</feature>
<dbReference type="RefSeq" id="XP_010708329.1">
    <property type="nucleotide sequence ID" value="XM_010710027.2"/>
</dbReference>
<evidence type="ECO:0000256" key="1">
    <source>
        <dbReference type="SAM" id="MobiDB-lite"/>
    </source>
</evidence>
<dbReference type="OrthoDB" id="9982103at2759"/>
<evidence type="ECO:0000313" key="3">
    <source>
        <dbReference type="Proteomes" id="UP000001645"/>
    </source>
</evidence>
<dbReference type="Ensembl" id="ENSMGAT00000026634.1">
    <property type="protein sequence ID" value="ENSMGAP00000033341.1"/>
    <property type="gene ID" value="ENSMGAG00000020341.1"/>
</dbReference>
<proteinExistence type="predicted"/>
<organism evidence="2 3">
    <name type="scientific">Meleagris gallopavo</name>
    <name type="common">Wild turkey</name>
    <dbReference type="NCBI Taxonomy" id="9103"/>
    <lineage>
        <taxon>Eukaryota</taxon>
        <taxon>Metazoa</taxon>
        <taxon>Chordata</taxon>
        <taxon>Craniata</taxon>
        <taxon>Vertebrata</taxon>
        <taxon>Euteleostomi</taxon>
        <taxon>Archelosauria</taxon>
        <taxon>Archosauria</taxon>
        <taxon>Dinosauria</taxon>
        <taxon>Saurischia</taxon>
        <taxon>Theropoda</taxon>
        <taxon>Coelurosauria</taxon>
        <taxon>Aves</taxon>
        <taxon>Neognathae</taxon>
        <taxon>Galloanserae</taxon>
        <taxon>Galliformes</taxon>
        <taxon>Phasianidae</taxon>
        <taxon>Meleagridinae</taxon>
        <taxon>Meleagris</taxon>
    </lineage>
</organism>
<protein>
    <submittedName>
        <fullName evidence="2">Uncharacterized protein</fullName>
    </submittedName>
</protein>
<feature type="region of interest" description="Disordered" evidence="1">
    <location>
        <begin position="244"/>
        <end position="313"/>
    </location>
</feature>
<dbReference type="GeneID" id="104910730"/>
<dbReference type="InParanoid" id="A0A803YNJ3"/>
<dbReference type="PANTHER" id="PTHR33772">
    <property type="entry name" value="THYMUS, BRAIN AND TESTES-ASSOCIATED"/>
    <property type="match status" value="1"/>
</dbReference>
<reference evidence="2" key="2">
    <citation type="submission" date="2025-08" db="UniProtKB">
        <authorList>
            <consortium name="Ensembl"/>
        </authorList>
    </citation>
    <scope>IDENTIFICATION</scope>
</reference>
<dbReference type="KEGG" id="mgp:104910730"/>
<dbReference type="GeneTree" id="ENSGT01040000244667"/>
<dbReference type="RefSeq" id="XP_031408977.1">
    <property type="nucleotide sequence ID" value="XM_031553117.1"/>
</dbReference>
<reference evidence="2 3" key="1">
    <citation type="journal article" date="2010" name="PLoS Biol.">
        <title>Multi-platform next-generation sequencing of the domestic turkey (Meleagris gallopavo): genome assembly and analysis.</title>
        <authorList>
            <person name="Dalloul R.A."/>
            <person name="Long J.A."/>
            <person name="Zimin A.V."/>
            <person name="Aslam L."/>
            <person name="Beal K."/>
            <person name="Blomberg L.A."/>
            <person name="Bouffard P."/>
            <person name="Burt D.W."/>
            <person name="Crasta O."/>
            <person name="Crooijmans R.P."/>
            <person name="Cooper K."/>
            <person name="Coulombe R.A."/>
            <person name="De S."/>
            <person name="Delany M.E."/>
            <person name="Dodgson J.B."/>
            <person name="Dong J.J."/>
            <person name="Evans C."/>
            <person name="Frederickson K.M."/>
            <person name="Flicek P."/>
            <person name="Florea L."/>
            <person name="Folkerts O."/>
            <person name="Groenen M.A."/>
            <person name="Harkins T.T."/>
            <person name="Herrero J."/>
            <person name="Hoffmann S."/>
            <person name="Megens H.J."/>
            <person name="Jiang A."/>
            <person name="de Jong P."/>
            <person name="Kaiser P."/>
            <person name="Kim H."/>
            <person name="Kim K.W."/>
            <person name="Kim S."/>
            <person name="Langenberger D."/>
            <person name="Lee M.K."/>
            <person name="Lee T."/>
            <person name="Mane S."/>
            <person name="Marcais G."/>
            <person name="Marz M."/>
            <person name="McElroy A.P."/>
            <person name="Modise T."/>
            <person name="Nefedov M."/>
            <person name="Notredame C."/>
            <person name="Paton I.R."/>
            <person name="Payne W.S."/>
            <person name="Pertea G."/>
            <person name="Prickett D."/>
            <person name="Puiu D."/>
            <person name="Qioa D."/>
            <person name="Raineri E."/>
            <person name="Ruffier M."/>
            <person name="Salzberg S.L."/>
            <person name="Schatz M.C."/>
            <person name="Scheuring C."/>
            <person name="Schmidt C.J."/>
            <person name="Schroeder S."/>
            <person name="Searle S.M."/>
            <person name="Smith E.J."/>
            <person name="Smith J."/>
            <person name="Sonstegard T.S."/>
            <person name="Stadler P.F."/>
            <person name="Tafer H."/>
            <person name="Tu Z.J."/>
            <person name="Van Tassell C.P."/>
            <person name="Vilella A.J."/>
            <person name="Williams K.P."/>
            <person name="Yorke J.A."/>
            <person name="Zhang L."/>
            <person name="Zhang H.B."/>
            <person name="Zhang X."/>
            <person name="Zhang Y."/>
            <person name="Reed K.M."/>
        </authorList>
    </citation>
    <scope>NUCLEOTIDE SEQUENCE [LARGE SCALE GENOMIC DNA]</scope>
</reference>
<dbReference type="Proteomes" id="UP000001645">
    <property type="component" value="Chromosome 4"/>
</dbReference>
<dbReference type="RefSeq" id="XP_010708328.1">
    <property type="nucleotide sequence ID" value="XM_010710026.2"/>
</dbReference>
<keyword evidence="3" id="KW-1185">Reference proteome</keyword>
<name>A0A803YNJ3_MELGA</name>
<dbReference type="InterPro" id="IPR037394">
    <property type="entry name" value="TBATA-like"/>
</dbReference>
<reference evidence="2" key="3">
    <citation type="submission" date="2025-09" db="UniProtKB">
        <authorList>
            <consortium name="Ensembl"/>
        </authorList>
    </citation>
    <scope>IDENTIFICATION</scope>
</reference>
<sequence length="336" mass="37156">MNTCQHCSRSRSSWVTYSSRNVPHPRMLCHIQGLNNSPICCVRHSCFGELPYAVKTAIPEQKADGEHVLNGNARGSSPANNCLPRLEAFMQRGPGSSQLAAQHGEGLANVPERIQSSPKSPEKLLKKRPQTSAQPATIQGVLQTLSQPSSACLNSNHSPHAQQNTDFDLSYLHGEIKVLEKLRNVFQTDSLTEIQEWLSKASLKEKVFMSRLIYSELTGKGRLNNQPHAMQEGAGESTNIQSLLKPRTPSQRGPEGDINNRPSTNRSEANQNTKHEMDKDRILFSKLRNRGPAHADTSSPEKSHGWQWKQRGVPLNAALQQAKQQIAPSQGRPTSS</sequence>
<feature type="region of interest" description="Disordered" evidence="1">
    <location>
        <begin position="112"/>
        <end position="136"/>
    </location>
</feature>
<dbReference type="CTD" id="125635222"/>
<gene>
    <name evidence="2" type="primary">C4H4orf17</name>
</gene>
<feature type="compositionally biased region" description="Basic and acidic residues" evidence="1">
    <location>
        <begin position="273"/>
        <end position="283"/>
    </location>
</feature>
<dbReference type="RefSeq" id="XP_019470348.1">
    <property type="nucleotide sequence ID" value="XM_019614803.1"/>
</dbReference>
<evidence type="ECO:0000313" key="2">
    <source>
        <dbReference type="Ensembl" id="ENSMGAP00000033341.1"/>
    </source>
</evidence>
<dbReference type="AlphaFoldDB" id="A0A803YNJ3"/>
<dbReference type="Pfam" id="PF15256">
    <property type="entry name" value="SPATIAL"/>
    <property type="match status" value="1"/>
</dbReference>
<accession>A0A803YNJ3</accession>